<accession>Q2JEC5</accession>
<dbReference type="InterPro" id="IPR000572">
    <property type="entry name" value="OxRdtase_Mopterin-bd_dom"/>
</dbReference>
<protein>
    <submittedName>
        <fullName evidence="3">Oxidoreductase, molybdopterin binding</fullName>
    </submittedName>
</protein>
<evidence type="ECO:0000313" key="4">
    <source>
        <dbReference type="Proteomes" id="UP000001937"/>
    </source>
</evidence>
<feature type="transmembrane region" description="Helical" evidence="1">
    <location>
        <begin position="47"/>
        <end position="72"/>
    </location>
</feature>
<evidence type="ECO:0000259" key="2">
    <source>
        <dbReference type="Pfam" id="PF00174"/>
    </source>
</evidence>
<dbReference type="Pfam" id="PF00174">
    <property type="entry name" value="Oxidored_molyb"/>
    <property type="match status" value="1"/>
</dbReference>
<feature type="transmembrane region" description="Helical" evidence="1">
    <location>
        <begin position="92"/>
        <end position="114"/>
    </location>
</feature>
<keyword evidence="1" id="KW-0472">Membrane</keyword>
<feature type="transmembrane region" description="Helical" evidence="1">
    <location>
        <begin position="135"/>
        <end position="157"/>
    </location>
</feature>
<feature type="transmembrane region" description="Helical" evidence="1">
    <location>
        <begin position="169"/>
        <end position="188"/>
    </location>
</feature>
<reference evidence="3 4" key="1">
    <citation type="journal article" date="2007" name="Genome Res.">
        <title>Genome characteristics of facultatively symbiotic Frankia sp. strains reflect host range and host plant biogeography.</title>
        <authorList>
            <person name="Normand P."/>
            <person name="Lapierre P."/>
            <person name="Tisa L.S."/>
            <person name="Gogarten J.P."/>
            <person name="Alloisio N."/>
            <person name="Bagnarol E."/>
            <person name="Bassi C.A."/>
            <person name="Berry A.M."/>
            <person name="Bickhart D.M."/>
            <person name="Choisne N."/>
            <person name="Couloux A."/>
            <person name="Cournoyer B."/>
            <person name="Cruveiller S."/>
            <person name="Daubin V."/>
            <person name="Demange N."/>
            <person name="Francino M.P."/>
            <person name="Goltsman E."/>
            <person name="Huang Y."/>
            <person name="Kopp O.R."/>
            <person name="Labarre L."/>
            <person name="Lapidus A."/>
            <person name="Lavire C."/>
            <person name="Marechal J."/>
            <person name="Martinez M."/>
            <person name="Mastronunzio J.E."/>
            <person name="Mullin B.C."/>
            <person name="Niemann J."/>
            <person name="Pujic P."/>
            <person name="Rawnsley T."/>
            <person name="Rouy Z."/>
            <person name="Schenowitz C."/>
            <person name="Sellstedt A."/>
            <person name="Tavares F."/>
            <person name="Tomkins J.P."/>
            <person name="Vallenet D."/>
            <person name="Valverde C."/>
            <person name="Wall L.G."/>
            <person name="Wang Y."/>
            <person name="Medigue C."/>
            <person name="Benson D.R."/>
        </authorList>
    </citation>
    <scope>NUCLEOTIDE SEQUENCE [LARGE SCALE GENOMIC DNA]</scope>
    <source>
        <strain evidence="4">DSM 45818 / CECT 9043 / CcI3</strain>
    </source>
</reference>
<dbReference type="KEGG" id="fra:Francci3_0983"/>
<organism evidence="3 4">
    <name type="scientific">Frankia casuarinae (strain DSM 45818 / CECT 9043 / HFP020203 / CcI3)</name>
    <dbReference type="NCBI Taxonomy" id="106370"/>
    <lineage>
        <taxon>Bacteria</taxon>
        <taxon>Bacillati</taxon>
        <taxon>Actinomycetota</taxon>
        <taxon>Actinomycetes</taxon>
        <taxon>Frankiales</taxon>
        <taxon>Frankiaceae</taxon>
        <taxon>Frankia</taxon>
    </lineage>
</organism>
<dbReference type="HOGENOM" id="CLU_040538_0_0_11"/>
<dbReference type="SUPFAM" id="SSF56524">
    <property type="entry name" value="Oxidoreductase molybdopterin-binding domain"/>
    <property type="match status" value="1"/>
</dbReference>
<feature type="domain" description="Oxidoreductase molybdopterin-binding" evidence="2">
    <location>
        <begin position="288"/>
        <end position="415"/>
    </location>
</feature>
<gene>
    <name evidence="3" type="ordered locus">Francci3_0983</name>
</gene>
<dbReference type="STRING" id="106370.Francci3_0983"/>
<sequence length="417" mass="45941">MRQLPRWLPRRLPRLLTEKLPEPPPVLRRGPLRENAFPSRLHDPRMAALLGVWLGIAFGTCFLTGLVSHFMQHPPSWLEWPSRPAWLYRVTQGLHVTTGLASVPLLLAKLWTVYPLLWEWPPIRSVAHAVERMTIVPLIAGAIFQLSTGIANIAQWYRFHFFFTVTHYWVAWITIGALVLHIVAKLTVIRANVGRRRHERAHLAAATMATTTMAGAAPGTGGLTRRGLGLATGTAAGVIVATTAGQSVPGLARLDLLAPRRPDIGPQGLPVNRTARAARVTSLARDPGYRLEVVGPRRVVYTIEELHALRRYSSKLPITCVEGWAADATWHGPRLRNLLDAAMIPADATVRVESLEARGGYRASDVNPSHARDSLTLLATGVNGADLDLDHGYPARLIAPNRPGVLQTKWVHRVVMV</sequence>
<dbReference type="eggNOG" id="COG2041">
    <property type="taxonomic scope" value="Bacteria"/>
</dbReference>
<dbReference type="InterPro" id="IPR036374">
    <property type="entry name" value="OxRdtase_Mopterin-bd_sf"/>
</dbReference>
<dbReference type="PANTHER" id="PTHR43032:SF2">
    <property type="entry name" value="BLL0505 PROTEIN"/>
    <property type="match status" value="1"/>
</dbReference>
<dbReference type="PANTHER" id="PTHR43032">
    <property type="entry name" value="PROTEIN-METHIONINE-SULFOXIDE REDUCTASE"/>
    <property type="match status" value="1"/>
</dbReference>
<dbReference type="AlphaFoldDB" id="Q2JEC5"/>
<proteinExistence type="predicted"/>
<dbReference type="EMBL" id="CP000249">
    <property type="protein sequence ID" value="ABD10367.1"/>
    <property type="molecule type" value="Genomic_DNA"/>
</dbReference>
<dbReference type="PhylomeDB" id="Q2JEC5"/>
<dbReference type="Proteomes" id="UP000001937">
    <property type="component" value="Chromosome"/>
</dbReference>
<dbReference type="Gene3D" id="3.90.420.10">
    <property type="entry name" value="Oxidoreductase, molybdopterin-binding domain"/>
    <property type="match status" value="1"/>
</dbReference>
<evidence type="ECO:0000313" key="3">
    <source>
        <dbReference type="EMBL" id="ABD10367.1"/>
    </source>
</evidence>
<keyword evidence="1" id="KW-0812">Transmembrane</keyword>
<dbReference type="CDD" id="cd00321">
    <property type="entry name" value="SO_family_Moco"/>
    <property type="match status" value="1"/>
</dbReference>
<evidence type="ECO:0000256" key="1">
    <source>
        <dbReference type="SAM" id="Phobius"/>
    </source>
</evidence>
<keyword evidence="1" id="KW-1133">Transmembrane helix</keyword>
<name>Q2JEC5_FRACC</name>
<keyword evidence="4" id="KW-1185">Reference proteome</keyword>